<protein>
    <submittedName>
        <fullName evidence="1">Uncharacterized protein</fullName>
    </submittedName>
</protein>
<accession>A0A8T4GYA1</accession>
<gene>
    <name evidence="1" type="ORF">J2753_002509</name>
</gene>
<proteinExistence type="predicted"/>
<sequence>MAVIDFVDKTESLSATHAEVHDEWVIARVTPEDGETERHCFPRERIERIVGVGSGDDVTIES</sequence>
<dbReference type="Proteomes" id="UP000823736">
    <property type="component" value="Unassembled WGS sequence"/>
</dbReference>
<comment type="caution">
    <text evidence="1">The sequence shown here is derived from an EMBL/GenBank/DDBJ whole genome shotgun (WGS) entry which is preliminary data.</text>
</comment>
<dbReference type="EMBL" id="JAGGLC010000005">
    <property type="protein sequence ID" value="MBP1987999.1"/>
    <property type="molecule type" value="Genomic_DNA"/>
</dbReference>
<keyword evidence="2" id="KW-1185">Reference proteome</keyword>
<organism evidence="1 2">
    <name type="scientific">Halolamina salifodinae</name>
    <dbReference type="NCBI Taxonomy" id="1202767"/>
    <lineage>
        <taxon>Archaea</taxon>
        <taxon>Methanobacteriati</taxon>
        <taxon>Methanobacteriota</taxon>
        <taxon>Stenosarchaea group</taxon>
        <taxon>Halobacteria</taxon>
        <taxon>Halobacteriales</taxon>
        <taxon>Haloferacaceae</taxon>
    </lineage>
</organism>
<evidence type="ECO:0000313" key="2">
    <source>
        <dbReference type="Proteomes" id="UP000823736"/>
    </source>
</evidence>
<dbReference type="AlphaFoldDB" id="A0A8T4GYA1"/>
<evidence type="ECO:0000313" key="1">
    <source>
        <dbReference type="EMBL" id="MBP1987999.1"/>
    </source>
</evidence>
<dbReference type="RefSeq" id="WP_209492349.1">
    <property type="nucleotide sequence ID" value="NZ_JAGGLC010000005.1"/>
</dbReference>
<name>A0A8T4GYA1_9EURY</name>
<reference evidence="1" key="1">
    <citation type="submission" date="2021-03" db="EMBL/GenBank/DDBJ databases">
        <title>Genomic Encyclopedia of Type Strains, Phase IV (KMG-IV): sequencing the most valuable type-strain genomes for metagenomic binning, comparative biology and taxonomic classification.</title>
        <authorList>
            <person name="Goeker M."/>
        </authorList>
    </citation>
    <scope>NUCLEOTIDE SEQUENCE</scope>
    <source>
        <strain evidence="1">DSM 26232</strain>
    </source>
</reference>